<dbReference type="InterPro" id="IPR003961">
    <property type="entry name" value="FN3_dom"/>
</dbReference>
<name>A0ABT8XHM8_9HYPH</name>
<dbReference type="Pfam" id="PF09327">
    <property type="entry name" value="Phage_Tail_Tip"/>
    <property type="match status" value="1"/>
</dbReference>
<evidence type="ECO:0000313" key="3">
    <source>
        <dbReference type="Proteomes" id="UP001177080"/>
    </source>
</evidence>
<proteinExistence type="predicted"/>
<organism evidence="2 3">
    <name type="scientific">Shinella curvata</name>
    <dbReference type="NCBI Taxonomy" id="1817964"/>
    <lineage>
        <taxon>Bacteria</taxon>
        <taxon>Pseudomonadati</taxon>
        <taxon>Pseudomonadota</taxon>
        <taxon>Alphaproteobacteria</taxon>
        <taxon>Hyphomicrobiales</taxon>
        <taxon>Rhizobiaceae</taxon>
        <taxon>Shinella</taxon>
    </lineage>
</organism>
<dbReference type="RefSeq" id="WP_244760859.1">
    <property type="nucleotide sequence ID" value="NZ_JALJCJ010000002.1"/>
</dbReference>
<feature type="domain" description="Fibronectin type-III" evidence="1">
    <location>
        <begin position="147"/>
        <end position="246"/>
    </location>
</feature>
<reference evidence="2" key="1">
    <citation type="submission" date="2022-04" db="EMBL/GenBank/DDBJ databases">
        <title>Shinella lacus sp. nov., a novel member of the genus Shinella from water.</title>
        <authorList>
            <person name="Deng Y."/>
        </authorList>
    </citation>
    <scope>NUCLEOTIDE SEQUENCE</scope>
    <source>
        <strain evidence="2">JCM 31239</strain>
    </source>
</reference>
<dbReference type="PROSITE" id="PS50853">
    <property type="entry name" value="FN3"/>
    <property type="match status" value="1"/>
</dbReference>
<sequence length="1064" mass="114385">MSGQFTSIEAMWNPESLKPIYVNLDVAEDGRTRQVSNDFLQVTDPDIAQYLLNIRYRQNRKGGTATLPVSRRVGMKVQEGEWITWRGKTWMITQWSLDERFCVTLKLSETGADIYDDEDIEPGPIVIPPTAPLNPSLLSTVQNFGVAVGLLTGPDGTEYPTLQFTWTPPDDPSIVAVRFEYFDGVDPTGKTIQKWRCDQPEEGTDETGTNIVPGSPYSARATIVTQPDRLKTWTPWVTTSGSTAPVYLPGMVEELNERFEDFEDFMGAEIDDLENQIEAETDARVTQILEEQEQRVAETHLLAGRYRALIDEVGAVRDLLANASFEGYQHVEQLRTLLTARVNDVYAEFDQRIVVATGDNSGLVQRLTRLETGNSTLTALVGQIETASVDGLAALAQQIALLSVGTLNQFDPAQLWNFVSTVEGWTGNGTPTFDASGALRPADQASTPYVVSPTGLAIQATAYRQVRARVRKVGTPTWVGYAWWKTTTDTTWDSGRRTTISEPSYDGNGYGVITFQMDWSNTIDSIRIDLSTAQSPSNYFLIDWVGIGSPSPGASRAELLAERTARISADDAQASDITVLQAAINSPTTGLNALSTAVNAIDTRVELTEDGLTAFGAVLGSLETEIEGKASIESVQALENDIEALDAGGVSSLGKAVTSIRNELLPMASQLMEQGFQQFLANIENKKIVADVSQSLTTLIEQTNDNLSVVSTALTKTQAELPNLAKVSAVQGLDSRLTANELLTAAAGTAFTQVKAELGWDDGQPSGSRATALSILKADVAISFGMASAKNRTFRQPTAPANPSGGYALQAGDLWTDTANDNLTKRWNGSGWVDVTDARVSSSAAAITSIQSELGWDDAQPGGGKATGLSVIRTDVTNVVAVADAKNKIYRSSTQPTGTTAIPIRAGDVWFDIANGNLAKRYDGTTWVAVADTRIQATADLVDSISATVNGNSAGARFRMTTIAGPSGYARIAARAKYTSSGVERGAGFYIDVPSDESQDSVFLIDADQFAVRNGSNRDKPFVVSGGQVIMNVANIGTVNAGVLQSLNGKMRIDLNAGTIRISS</sequence>
<evidence type="ECO:0000259" key="1">
    <source>
        <dbReference type="PROSITE" id="PS50853"/>
    </source>
</evidence>
<dbReference type="EMBL" id="WHSC02000007">
    <property type="protein sequence ID" value="MDO6123237.1"/>
    <property type="molecule type" value="Genomic_DNA"/>
</dbReference>
<gene>
    <name evidence="2" type="ORF">GB928_018775</name>
</gene>
<keyword evidence="3" id="KW-1185">Reference proteome</keyword>
<dbReference type="Proteomes" id="UP001177080">
    <property type="component" value="Unassembled WGS sequence"/>
</dbReference>
<dbReference type="InterPro" id="IPR015406">
    <property type="entry name" value="GpJ_CSF"/>
</dbReference>
<accession>A0ABT8XHM8</accession>
<comment type="caution">
    <text evidence="2">The sequence shown here is derived from an EMBL/GenBank/DDBJ whole genome shotgun (WGS) entry which is preliminary data.</text>
</comment>
<protein>
    <submittedName>
        <fullName evidence="2">DUF1983 domain-containing protein</fullName>
    </submittedName>
</protein>
<evidence type="ECO:0000313" key="2">
    <source>
        <dbReference type="EMBL" id="MDO6123237.1"/>
    </source>
</evidence>